<dbReference type="SUPFAM" id="SSF54106">
    <property type="entry name" value="LysM domain"/>
    <property type="match status" value="1"/>
</dbReference>
<gene>
    <name evidence="3" type="ORF">SAMN05660649_01644</name>
</gene>
<feature type="domain" description="LysM" evidence="2">
    <location>
        <begin position="42"/>
        <end position="85"/>
    </location>
</feature>
<dbReference type="InterPro" id="IPR042047">
    <property type="entry name" value="SleB_dom1"/>
</dbReference>
<dbReference type="Gene3D" id="6.20.240.60">
    <property type="match status" value="1"/>
</dbReference>
<keyword evidence="1" id="KW-0732">Signal</keyword>
<dbReference type="AlphaFoldDB" id="A0A1I2S3M2"/>
<protein>
    <submittedName>
        <fullName evidence="3">N-acetylmuramoyl-L-alanine amidase</fullName>
    </submittedName>
</protein>
<evidence type="ECO:0000256" key="1">
    <source>
        <dbReference type="SAM" id="SignalP"/>
    </source>
</evidence>
<dbReference type="STRING" id="341036.SAMN05660649_01644"/>
<evidence type="ECO:0000313" key="3">
    <source>
        <dbReference type="EMBL" id="SFG44666.1"/>
    </source>
</evidence>
<dbReference type="GO" id="GO:0016787">
    <property type="term" value="F:hydrolase activity"/>
    <property type="evidence" value="ECO:0007669"/>
    <property type="project" value="InterPro"/>
</dbReference>
<reference evidence="4" key="1">
    <citation type="submission" date="2016-10" db="EMBL/GenBank/DDBJ databases">
        <authorList>
            <person name="Varghese N."/>
            <person name="Submissions S."/>
        </authorList>
    </citation>
    <scope>NUCLEOTIDE SEQUENCE [LARGE SCALE GENOMIC DNA]</scope>
    <source>
        <strain evidence="4">DSM 17038</strain>
    </source>
</reference>
<keyword evidence="4" id="KW-1185">Reference proteome</keyword>
<dbReference type="OrthoDB" id="9785345at2"/>
<dbReference type="RefSeq" id="WP_092470534.1">
    <property type="nucleotide sequence ID" value="NZ_FOOX01000005.1"/>
</dbReference>
<proteinExistence type="predicted"/>
<dbReference type="EMBL" id="FOOX01000005">
    <property type="protein sequence ID" value="SFG44666.1"/>
    <property type="molecule type" value="Genomic_DNA"/>
</dbReference>
<dbReference type="Gene3D" id="1.10.10.2520">
    <property type="entry name" value="Cell wall hydrolase SleB, domain 1"/>
    <property type="match status" value="1"/>
</dbReference>
<dbReference type="InterPro" id="IPR011105">
    <property type="entry name" value="Cell_wall_hydrolase_SleB"/>
</dbReference>
<dbReference type="SMART" id="SM00257">
    <property type="entry name" value="LysM"/>
    <property type="match status" value="1"/>
</dbReference>
<name>A0A1I2S3M2_9FIRM</name>
<dbReference type="Gene3D" id="3.10.350.10">
    <property type="entry name" value="LysM domain"/>
    <property type="match status" value="1"/>
</dbReference>
<dbReference type="Proteomes" id="UP000199337">
    <property type="component" value="Unassembled WGS sequence"/>
</dbReference>
<dbReference type="Pfam" id="PF01476">
    <property type="entry name" value="LysM"/>
    <property type="match status" value="1"/>
</dbReference>
<dbReference type="InterPro" id="IPR036779">
    <property type="entry name" value="LysM_dom_sf"/>
</dbReference>
<evidence type="ECO:0000259" key="2">
    <source>
        <dbReference type="PROSITE" id="PS51782"/>
    </source>
</evidence>
<feature type="chain" id="PRO_5011687250" evidence="1">
    <location>
        <begin position="29"/>
        <end position="223"/>
    </location>
</feature>
<dbReference type="InterPro" id="IPR018392">
    <property type="entry name" value="LysM"/>
</dbReference>
<evidence type="ECO:0000313" key="4">
    <source>
        <dbReference type="Proteomes" id="UP000199337"/>
    </source>
</evidence>
<sequence length="223" mass="24519">MFNHFSKITGLLLVVICLLCLFAANVYADVEKETGGLYDGSVSYIVQPGDTLSKIAQTFNIDLNLLMRANNLKTTVIKQYQVLNIPSGDIETIATSRGSITREDFLLLTRAIYAEARGESFDGQVAIGAVILNRTESPYFPDSIREVILQRNERICQFTPVSNGTINLKPDEAAVQAAVKALEGYDPTGGALFFYNPHISTDNWIKTLPVLTKIGKHVFATKA</sequence>
<dbReference type="PROSITE" id="PS51782">
    <property type="entry name" value="LYSM"/>
    <property type="match status" value="1"/>
</dbReference>
<organism evidence="3 4">
    <name type="scientific">Desulfotruncus arcticus DSM 17038</name>
    <dbReference type="NCBI Taxonomy" id="1121424"/>
    <lineage>
        <taxon>Bacteria</taxon>
        <taxon>Bacillati</taxon>
        <taxon>Bacillota</taxon>
        <taxon>Clostridia</taxon>
        <taxon>Eubacteriales</taxon>
        <taxon>Desulfallaceae</taxon>
        <taxon>Desulfotruncus</taxon>
    </lineage>
</organism>
<accession>A0A1I2S3M2</accession>
<dbReference type="Pfam" id="PF07486">
    <property type="entry name" value="Hydrolase_2"/>
    <property type="match status" value="1"/>
</dbReference>
<dbReference type="CDD" id="cd00118">
    <property type="entry name" value="LysM"/>
    <property type="match status" value="1"/>
</dbReference>
<feature type="signal peptide" evidence="1">
    <location>
        <begin position="1"/>
        <end position="28"/>
    </location>
</feature>